<feature type="region of interest" description="Disordered" evidence="1">
    <location>
        <begin position="75"/>
        <end position="99"/>
    </location>
</feature>
<sequence>MSVPTINLEVMLANWSESHSNGAKVTFWLADPADLDVFRTLTVRKGNRAGQRFMAVFALLGDGETPEPIPGVHVPDQAAAGQPAGKPPAAPAVPADRGKGGRLARLASQLCRNPAWRRWAQDKHCVQLPDEAAARALVLQLCGIESRAELDHNQAAANLFHAELRRPFADLQEGDR</sequence>
<keyword evidence="3" id="KW-1185">Reference proteome</keyword>
<gene>
    <name evidence="2" type="ORF">MW290_25575</name>
</gene>
<dbReference type="Proteomes" id="UP001056201">
    <property type="component" value="Chromosome 2"/>
</dbReference>
<protein>
    <submittedName>
        <fullName evidence="2">Uncharacterized protein</fullName>
    </submittedName>
</protein>
<feature type="compositionally biased region" description="Low complexity" evidence="1">
    <location>
        <begin position="75"/>
        <end position="84"/>
    </location>
</feature>
<dbReference type="RefSeq" id="WP_250197160.1">
    <property type="nucleotide sequence ID" value="NZ_CP097636.1"/>
</dbReference>
<proteinExistence type="predicted"/>
<evidence type="ECO:0000313" key="2">
    <source>
        <dbReference type="EMBL" id="URI08942.1"/>
    </source>
</evidence>
<organism evidence="2 3">
    <name type="scientific">Aquincola tertiaricarbonis</name>
    <dbReference type="NCBI Taxonomy" id="391953"/>
    <lineage>
        <taxon>Bacteria</taxon>
        <taxon>Pseudomonadati</taxon>
        <taxon>Pseudomonadota</taxon>
        <taxon>Betaproteobacteria</taxon>
        <taxon>Burkholderiales</taxon>
        <taxon>Sphaerotilaceae</taxon>
        <taxon>Aquincola</taxon>
    </lineage>
</organism>
<accession>A0ABY4SA45</accession>
<evidence type="ECO:0000313" key="3">
    <source>
        <dbReference type="Proteomes" id="UP001056201"/>
    </source>
</evidence>
<evidence type="ECO:0000256" key="1">
    <source>
        <dbReference type="SAM" id="MobiDB-lite"/>
    </source>
</evidence>
<name>A0ABY4SA45_AQUTE</name>
<dbReference type="EMBL" id="CP097636">
    <property type="protein sequence ID" value="URI08942.1"/>
    <property type="molecule type" value="Genomic_DNA"/>
</dbReference>
<reference evidence="2" key="1">
    <citation type="submission" date="2022-05" db="EMBL/GenBank/DDBJ databases">
        <title>An RpoN-dependent PEP-CTERM gene is involved in floc formation of an Aquincola tertiaricarbonis strain.</title>
        <authorList>
            <person name="Qiu D."/>
            <person name="Xia M."/>
        </authorList>
    </citation>
    <scope>NUCLEOTIDE SEQUENCE</scope>
    <source>
        <strain evidence="2">RN12</strain>
    </source>
</reference>